<evidence type="ECO:0000256" key="1">
    <source>
        <dbReference type="SAM" id="Phobius"/>
    </source>
</evidence>
<feature type="transmembrane region" description="Helical" evidence="1">
    <location>
        <begin position="443"/>
        <end position="467"/>
    </location>
</feature>
<proteinExistence type="predicted"/>
<accession>A0ABM4AD68</accession>
<dbReference type="RefSeq" id="XP_060674658.1">
    <property type="nucleotide sequence ID" value="XM_060818675.1"/>
</dbReference>
<dbReference type="GeneID" id="132804384"/>
<dbReference type="Pfam" id="PF03140">
    <property type="entry name" value="DUF247"/>
    <property type="match status" value="1"/>
</dbReference>
<dbReference type="PANTHER" id="PTHR31170:SF9">
    <property type="entry name" value="PROTEIN, PUTATIVE (DUF247)-RELATED"/>
    <property type="match status" value="1"/>
</dbReference>
<keyword evidence="1" id="KW-0472">Membrane</keyword>
<dbReference type="InterPro" id="IPR004158">
    <property type="entry name" value="DUF247_pln"/>
</dbReference>
<evidence type="ECO:0000313" key="2">
    <source>
        <dbReference type="Proteomes" id="UP001652623"/>
    </source>
</evidence>
<evidence type="ECO:0000313" key="3">
    <source>
        <dbReference type="RefSeq" id="XP_060674658.1"/>
    </source>
</evidence>
<sequence length="472" mass="55640">MGEKKACPDEAILIDIPEDLEPDLNSTCWIHRVRRKLRQVHEAAYTPQLISIGPFHYDEPKLNAMEQHKTKYHDQFWKRDFSKHIRDNDIRDFIEEGARRERIWCSYAGSFELRNNRDMFFRVILRDVCFVFELFLRNYEHVLDNNDKPEEMKKDIQDYILKTPWLRKAIELDLIMLENQLPYFIFTELFDFILKKQPENQGNMNIPPYLSKHWKESESHDFFIRITCEFFIDYYRNGKATIKKPGEVELQQLNEIKHFTDLVRQFMCPDSGYPRGPHVKTKCLYTAKQLDRAGVNFVPSEDHSLADIHRTKVTYNCFCIGWKYLKLKVPKLKIEDDTECLTRNIMALEQCLYPCEAHICNYISLLDQLINTAEDVELLVEKDVVQNFLGSNDAVANLFNKICDQIAETSFCYGTLCEDLNDHYNNPWNVAKATLKSVYFKDIWTGSSSIVAFFVLVFSIVSVIATIKDLFF</sequence>
<protein>
    <submittedName>
        <fullName evidence="3">UPF0481 protein At3g47200-like</fullName>
    </submittedName>
</protein>
<dbReference type="Proteomes" id="UP001652623">
    <property type="component" value="Chromosome 7"/>
</dbReference>
<keyword evidence="1" id="KW-0812">Transmembrane</keyword>
<gene>
    <name evidence="3" type="primary">LOC132804384</name>
</gene>
<name>A0ABM4AD68_ZIZJJ</name>
<keyword evidence="2" id="KW-1185">Reference proteome</keyword>
<reference evidence="3" key="1">
    <citation type="submission" date="2025-08" db="UniProtKB">
        <authorList>
            <consortium name="RefSeq"/>
        </authorList>
    </citation>
    <scope>IDENTIFICATION</scope>
    <source>
        <tissue evidence="3">Seedling</tissue>
    </source>
</reference>
<keyword evidence="1" id="KW-1133">Transmembrane helix</keyword>
<dbReference type="PANTHER" id="PTHR31170">
    <property type="entry name" value="BNAC04G53230D PROTEIN"/>
    <property type="match status" value="1"/>
</dbReference>
<organism evidence="2 3">
    <name type="scientific">Ziziphus jujuba</name>
    <name type="common">Chinese jujube</name>
    <name type="synonym">Ziziphus sativa</name>
    <dbReference type="NCBI Taxonomy" id="326968"/>
    <lineage>
        <taxon>Eukaryota</taxon>
        <taxon>Viridiplantae</taxon>
        <taxon>Streptophyta</taxon>
        <taxon>Embryophyta</taxon>
        <taxon>Tracheophyta</taxon>
        <taxon>Spermatophyta</taxon>
        <taxon>Magnoliopsida</taxon>
        <taxon>eudicotyledons</taxon>
        <taxon>Gunneridae</taxon>
        <taxon>Pentapetalae</taxon>
        <taxon>rosids</taxon>
        <taxon>fabids</taxon>
        <taxon>Rosales</taxon>
        <taxon>Rhamnaceae</taxon>
        <taxon>Paliureae</taxon>
        <taxon>Ziziphus</taxon>
    </lineage>
</organism>